<keyword evidence="5" id="KW-1185">Reference proteome</keyword>
<feature type="transmembrane region" description="Helical" evidence="3">
    <location>
        <begin position="1264"/>
        <end position="1285"/>
    </location>
</feature>
<dbReference type="RefSeq" id="WP_244677644.1">
    <property type="nucleotide sequence ID" value="NZ_CP095046.1"/>
</dbReference>
<keyword evidence="3" id="KW-1133">Transmembrane helix</keyword>
<organism evidence="4 5">
    <name type="scientific">Hymenobacter cellulosilyticus</name>
    <dbReference type="NCBI Taxonomy" id="2932248"/>
    <lineage>
        <taxon>Bacteria</taxon>
        <taxon>Pseudomonadati</taxon>
        <taxon>Bacteroidota</taxon>
        <taxon>Cytophagia</taxon>
        <taxon>Cytophagales</taxon>
        <taxon>Hymenobacteraceae</taxon>
        <taxon>Hymenobacter</taxon>
    </lineage>
</organism>
<feature type="transmembrane region" description="Helical" evidence="3">
    <location>
        <begin position="424"/>
        <end position="441"/>
    </location>
</feature>
<feature type="transmembrane region" description="Helical" evidence="3">
    <location>
        <begin position="713"/>
        <end position="732"/>
    </location>
</feature>
<feature type="transmembrane region" description="Helical" evidence="3">
    <location>
        <begin position="1006"/>
        <end position="1024"/>
    </location>
</feature>
<feature type="transmembrane region" description="Helical" evidence="3">
    <location>
        <begin position="957"/>
        <end position="976"/>
    </location>
</feature>
<keyword evidence="1" id="KW-0175">Coiled coil</keyword>
<feature type="transmembrane region" description="Helical" evidence="3">
    <location>
        <begin position="1146"/>
        <end position="1164"/>
    </location>
</feature>
<feature type="transmembrane region" description="Helical" evidence="3">
    <location>
        <begin position="326"/>
        <end position="352"/>
    </location>
</feature>
<feature type="transmembrane region" description="Helical" evidence="3">
    <location>
        <begin position="866"/>
        <end position="885"/>
    </location>
</feature>
<evidence type="ECO:0000313" key="5">
    <source>
        <dbReference type="Proteomes" id="UP000831796"/>
    </source>
</evidence>
<feature type="transmembrane region" description="Helical" evidence="3">
    <location>
        <begin position="925"/>
        <end position="945"/>
    </location>
</feature>
<feature type="transmembrane region" description="Helical" evidence="3">
    <location>
        <begin position="897"/>
        <end position="913"/>
    </location>
</feature>
<name>A0A8T9QBD3_9BACT</name>
<feature type="transmembrane region" description="Helical" evidence="3">
    <location>
        <begin position="528"/>
        <end position="551"/>
    </location>
</feature>
<feature type="transmembrane region" description="Helical" evidence="3">
    <location>
        <begin position="447"/>
        <end position="465"/>
    </location>
</feature>
<feature type="transmembrane region" description="Helical" evidence="3">
    <location>
        <begin position="1107"/>
        <end position="1125"/>
    </location>
</feature>
<keyword evidence="3" id="KW-0472">Membrane</keyword>
<feature type="transmembrane region" description="Helical" evidence="3">
    <location>
        <begin position="477"/>
        <end position="498"/>
    </location>
</feature>
<dbReference type="EMBL" id="CP095046">
    <property type="protein sequence ID" value="UOQ74302.1"/>
    <property type="molecule type" value="Genomic_DNA"/>
</dbReference>
<feature type="transmembrane region" description="Helical" evidence="3">
    <location>
        <begin position="504"/>
        <end position="521"/>
    </location>
</feature>
<feature type="compositionally biased region" description="Pro residues" evidence="2">
    <location>
        <begin position="142"/>
        <end position="192"/>
    </location>
</feature>
<feature type="coiled-coil region" evidence="1">
    <location>
        <begin position="17"/>
        <end position="58"/>
    </location>
</feature>
<feature type="transmembrane region" description="Helical" evidence="3">
    <location>
        <begin position="744"/>
        <end position="763"/>
    </location>
</feature>
<dbReference type="KEGG" id="hcu:MUN79_10705"/>
<evidence type="ECO:0000256" key="1">
    <source>
        <dbReference type="SAM" id="Coils"/>
    </source>
</evidence>
<feature type="transmembrane region" description="Helical" evidence="3">
    <location>
        <begin position="602"/>
        <end position="623"/>
    </location>
</feature>
<feature type="transmembrane region" description="Helical" evidence="3">
    <location>
        <begin position="209"/>
        <end position="231"/>
    </location>
</feature>
<feature type="region of interest" description="Disordered" evidence="2">
    <location>
        <begin position="142"/>
        <end position="193"/>
    </location>
</feature>
<feature type="transmembrane region" description="Helical" evidence="3">
    <location>
        <begin position="394"/>
        <end position="412"/>
    </location>
</feature>
<feature type="transmembrane region" description="Helical" evidence="3">
    <location>
        <begin position="982"/>
        <end position="999"/>
    </location>
</feature>
<evidence type="ECO:0000256" key="2">
    <source>
        <dbReference type="SAM" id="MobiDB-lite"/>
    </source>
</evidence>
<keyword evidence="3" id="KW-0812">Transmembrane</keyword>
<protein>
    <submittedName>
        <fullName evidence="4">BZIP transcription factor</fullName>
    </submittedName>
</protein>
<sequence>METWLVVIVTVVVAVVYQGLKDRLKGLEQRLHQRETAHAQLLTELEQLRAQLQQLRTSVSATPPRPAPPVAAPAPATAATPVVAPVVSRPPVTPPAVPVPAAPAPAVPEAPVALPRPVLPPVAAPVPAAPVVPPVATPVIPPAPPAPPAEPKPLLQPEPQPEPRPTPQPEPKPVLPPPAPPRPVLPPVPAEPAEPTWWERTEQVLLDNWTGILGAVVLVIGVGFLGVYTALQVTAPVRFAMITGFAAALLGLNYYLRTKPFAERLHVWLQSSAAAIFLFACVGAVSVPGLQWAAPPLSYLLLLVGVAANLWLAWTSSRESVATLHGVLSLVALAVIPPDLLTLGAAAAVTAFSIAITYRQQWKYQLLLSILSFFVFHQYWHFHLAGPLLGGARLAAMSLVVLVGVAAAVVQYRRVYADSRFDALLFAAHVLNWTALGFNLYQYSTGSPWKTIPLGLGAVLTFFVARRARKLGIQWLFQTDTIISLILALATAFSLQGWHATGPVVALFMLLEALLIAFIMARERETLVFQVAAVGALLAGAGLLVMIVAQLSNYTPLELHRNALLVFLAASLGAGYFRLTYSQPLLAAEADDSATSRALHQGFGGLVGALYLGVAALLLRALFGVNIPPVGLLIAGAVAAAGIVFGLARWLRGEPAWFRTLHLAAGQILLTVAILGLHKLGLVWPATAAVLYLETLTLTWLLGRKTEVAAFRLYLGAALLAGVWLLFADLLHREALPPASLHRNAALLLAAGMVSTVFFGLLARQLWLSTQLTVSSPDRSLHQVLGGLGGALYLAGAGVILQALFGPPQPPVAALVSGATAAAGLVFGLSRWLRGQAEWFRIMHLVIGQILLTVAVLGLHKAGLSWPLTTLLLYVEFLLMLGLLAWRREWPVYRGQLYATLLVAGLLPIIGYATKELSPEYRAMLLTLAALATVGTQATLVRLAAPPYDLLPFSYNPAYRLRVGGTVAGLLLLAASGLVYQHIWAGWAALGLGAGLLLLRRAVPVPGLWVGILLAVAGTHLLQWEYAFRLTNIGTKLPFRLEPLGFGAGPTLRLVVYLLPLTLLSGLGMGSSWWPVQSHHVRWPWLYLLGVHLTFFGWVVLGPHSVALPALSWTLLAAGTALAAQMLRRRFADPEQLTRQGLPDRFLLHLTYGLLLAALLWHFAKLVPSAVLLWQVPARRITAAALVLVLAGLAWRQPPSTAPVYRSWQLIHPYLPEFTLLLLSFTLWKEVALTWQALLWLALAFALTLGAARLPERLRRVQLYGVLFFWLSTLWTSYVALRYLARASC</sequence>
<feature type="transmembrane region" description="Helical" evidence="3">
    <location>
        <begin position="1085"/>
        <end position="1101"/>
    </location>
</feature>
<feature type="transmembrane region" description="Helical" evidence="3">
    <location>
        <begin position="238"/>
        <end position="256"/>
    </location>
</feature>
<evidence type="ECO:0000256" key="3">
    <source>
        <dbReference type="SAM" id="Phobius"/>
    </source>
</evidence>
<feature type="transmembrane region" description="Helical" evidence="3">
    <location>
        <begin position="268"/>
        <end position="290"/>
    </location>
</feature>
<feature type="transmembrane region" description="Helical" evidence="3">
    <location>
        <begin position="784"/>
        <end position="805"/>
    </location>
</feature>
<feature type="transmembrane region" description="Helical" evidence="3">
    <location>
        <begin position="629"/>
        <end position="648"/>
    </location>
</feature>
<feature type="transmembrane region" description="Helical" evidence="3">
    <location>
        <begin position="683"/>
        <end position="701"/>
    </location>
</feature>
<reference evidence="4" key="1">
    <citation type="submission" date="2022-04" db="EMBL/GenBank/DDBJ databases">
        <title>Hymenobacter sp. isolated from the air.</title>
        <authorList>
            <person name="Won M."/>
            <person name="Lee C.-M."/>
            <person name="Woen H.-Y."/>
            <person name="Kwon S.-W."/>
        </authorList>
    </citation>
    <scope>NUCLEOTIDE SEQUENCE</scope>
    <source>
        <strain evidence="4">5116S-3</strain>
    </source>
</reference>
<feature type="transmembrane region" description="Helical" evidence="3">
    <location>
        <begin position="563"/>
        <end position="581"/>
    </location>
</feature>
<feature type="transmembrane region" description="Helical" evidence="3">
    <location>
        <begin position="842"/>
        <end position="860"/>
    </location>
</feature>
<proteinExistence type="predicted"/>
<gene>
    <name evidence="4" type="ORF">MUN79_10705</name>
</gene>
<dbReference type="Proteomes" id="UP000831796">
    <property type="component" value="Chromosome"/>
</dbReference>
<accession>A0A8T9QBD3</accession>
<feature type="transmembrane region" description="Helical" evidence="3">
    <location>
        <begin position="297"/>
        <end position="314"/>
    </location>
</feature>
<feature type="transmembrane region" description="Helical" evidence="3">
    <location>
        <begin position="1233"/>
        <end position="1252"/>
    </location>
</feature>
<feature type="transmembrane region" description="Helical" evidence="3">
    <location>
        <begin position="811"/>
        <end position="830"/>
    </location>
</feature>
<feature type="transmembrane region" description="Helical" evidence="3">
    <location>
        <begin position="660"/>
        <end position="677"/>
    </location>
</feature>
<evidence type="ECO:0000313" key="4">
    <source>
        <dbReference type="EMBL" id="UOQ74302.1"/>
    </source>
</evidence>
<dbReference type="CDD" id="cd14688">
    <property type="entry name" value="bZIP_YAP"/>
    <property type="match status" value="1"/>
</dbReference>